<proteinExistence type="predicted"/>
<name>A0A3E0WIW9_9GAMM</name>
<evidence type="ECO:0008006" key="3">
    <source>
        <dbReference type="Google" id="ProtNLM"/>
    </source>
</evidence>
<sequence length="181" mass="20596">MRAGFLGILLLILAGCATTIPDGVRRAPPDAPDLRNVRSDPDAYAGAEVRWGGTIAGIDNRATQTCVEVVGRELQRNGRPFEDDRSQGRFMACVDDFLDPEIYQQGRQLTVRGVIEGVETHTVGAYPYRYPVVRVSAYQLWAPEPEPRPHEWGPYWDPFWHGPWPYRYPHPFYGPPGYPRW</sequence>
<reference evidence="2" key="1">
    <citation type="submission" date="2017-05" db="EMBL/GenBank/DDBJ databases">
        <authorList>
            <person name="Sharma S."/>
            <person name="Sidhu C."/>
            <person name="Pinnaka A.K."/>
        </authorList>
    </citation>
    <scope>NUCLEOTIDE SEQUENCE [LARGE SCALE GENOMIC DNA]</scope>
    <source>
        <strain evidence="2">AK93</strain>
    </source>
</reference>
<organism evidence="1 2">
    <name type="scientific">Alkalilimnicola ehrlichii</name>
    <dbReference type="NCBI Taxonomy" id="351052"/>
    <lineage>
        <taxon>Bacteria</taxon>
        <taxon>Pseudomonadati</taxon>
        <taxon>Pseudomonadota</taxon>
        <taxon>Gammaproteobacteria</taxon>
        <taxon>Chromatiales</taxon>
        <taxon>Ectothiorhodospiraceae</taxon>
        <taxon>Alkalilimnicola</taxon>
    </lineage>
</organism>
<dbReference type="InterPro" id="IPR004658">
    <property type="entry name" value="OMP_Slp"/>
</dbReference>
<protein>
    <recommendedName>
        <fullName evidence="3">Outer membrane lipoprotein Slp</fullName>
    </recommendedName>
</protein>
<evidence type="ECO:0000313" key="2">
    <source>
        <dbReference type="Proteomes" id="UP000256763"/>
    </source>
</evidence>
<dbReference type="AlphaFoldDB" id="A0A3E0WIW9"/>
<dbReference type="Proteomes" id="UP000256763">
    <property type="component" value="Unassembled WGS sequence"/>
</dbReference>
<dbReference type="NCBIfam" id="TIGR00752">
    <property type="entry name" value="slp"/>
    <property type="match status" value="1"/>
</dbReference>
<dbReference type="Pfam" id="PF03843">
    <property type="entry name" value="Slp"/>
    <property type="match status" value="1"/>
</dbReference>
<keyword evidence="2" id="KW-1185">Reference proteome</keyword>
<gene>
    <name evidence="1" type="ORF">CAL65_20685</name>
</gene>
<dbReference type="PROSITE" id="PS51257">
    <property type="entry name" value="PROKAR_LIPOPROTEIN"/>
    <property type="match status" value="1"/>
</dbReference>
<dbReference type="EMBL" id="NFZW01000035">
    <property type="protein sequence ID" value="RFA32057.1"/>
    <property type="molecule type" value="Genomic_DNA"/>
</dbReference>
<dbReference type="GO" id="GO:0019867">
    <property type="term" value="C:outer membrane"/>
    <property type="evidence" value="ECO:0007669"/>
    <property type="project" value="InterPro"/>
</dbReference>
<dbReference type="PIRSF" id="PIRSF004982">
    <property type="entry name" value="SlP"/>
    <property type="match status" value="1"/>
</dbReference>
<dbReference type="RefSeq" id="WP_116303978.1">
    <property type="nucleotide sequence ID" value="NZ_NFZV01000035.1"/>
</dbReference>
<dbReference type="PANTHER" id="PTHR37530:SF1">
    <property type="entry name" value="OUTER MEMBRANE PROTEIN SLP"/>
    <property type="match status" value="1"/>
</dbReference>
<comment type="caution">
    <text evidence="1">The sequence shown here is derived from an EMBL/GenBank/DDBJ whole genome shotgun (WGS) entry which is preliminary data.</text>
</comment>
<dbReference type="PANTHER" id="PTHR37530">
    <property type="entry name" value="OUTER MEMBRANE PROTEIN SLP"/>
    <property type="match status" value="1"/>
</dbReference>
<dbReference type="OrthoDB" id="5295757at2"/>
<accession>A0A3E0WIW9</accession>
<evidence type="ECO:0000313" key="1">
    <source>
        <dbReference type="EMBL" id="RFA32057.1"/>
    </source>
</evidence>